<evidence type="ECO:0000256" key="1">
    <source>
        <dbReference type="ARBA" id="ARBA00003236"/>
    </source>
</evidence>
<feature type="chain" id="PRO_5020856024" description="Chitooligosaccharide deacetylase" evidence="8">
    <location>
        <begin position="29"/>
        <end position="323"/>
    </location>
</feature>
<proteinExistence type="inferred from homology"/>
<dbReference type="AlphaFoldDB" id="A0A4U8YZ99"/>
<keyword evidence="8" id="KW-0732">Signal</keyword>
<feature type="signal peptide" evidence="8">
    <location>
        <begin position="1"/>
        <end position="28"/>
    </location>
</feature>
<dbReference type="InterPro" id="IPR011330">
    <property type="entry name" value="Glyco_hydro/deAcase_b/a-brl"/>
</dbReference>
<dbReference type="PANTHER" id="PTHR10587">
    <property type="entry name" value="GLYCOSYL TRANSFERASE-RELATED"/>
    <property type="match status" value="1"/>
</dbReference>
<dbReference type="Gene3D" id="3.20.20.370">
    <property type="entry name" value="Glycoside hydrolase/deacetylase"/>
    <property type="match status" value="1"/>
</dbReference>
<dbReference type="GO" id="GO:0016020">
    <property type="term" value="C:membrane"/>
    <property type="evidence" value="ECO:0007669"/>
    <property type="project" value="TreeGrafter"/>
</dbReference>
<protein>
    <recommendedName>
        <fullName evidence="3">Chitooligosaccharide deacetylase</fullName>
    </recommendedName>
    <alternativeName>
        <fullName evidence="6">Nodulation protein B</fullName>
    </alternativeName>
</protein>
<dbReference type="InterPro" id="IPR002509">
    <property type="entry name" value="NODB_dom"/>
</dbReference>
<keyword evidence="5" id="KW-0378">Hydrolase</keyword>
<evidence type="ECO:0000256" key="2">
    <source>
        <dbReference type="ARBA" id="ARBA00010973"/>
    </source>
</evidence>
<sequence>MPAGKMLRAGAPRASCLAVGLWMGAAAAAAPPSVGACGPDKLGVSRTLSLNTQGGFEAGLKTYPRTLALADHEIVLTFDDGPASGSTAKVLDALAAECVKATFFLIGRNAQSLPRLVRREIAEGHSVAHHTFSHPAATLRRLSEAAAKVDIDRGFAADDKAAYGAPGAEPRVKFFRFPGFADTPELDAWLASRNIAIFGADVWASDWLPMSPKAELALILSRLEQTKGGILLMHDIKAQTAAMLPDLLRELKQRGFHIVHIQQGDDPPPLRPAPSGWTSETEKIISQIFSQESAQKSRGAAGKGGAGKAAIPQIPEGSGAARP</sequence>
<evidence type="ECO:0000313" key="10">
    <source>
        <dbReference type="EMBL" id="VFU08355.1"/>
    </source>
</evidence>
<evidence type="ECO:0000259" key="9">
    <source>
        <dbReference type="PROSITE" id="PS51677"/>
    </source>
</evidence>
<accession>A0A4U8YZ99</accession>
<evidence type="ECO:0000256" key="5">
    <source>
        <dbReference type="ARBA" id="ARBA00022801"/>
    </source>
</evidence>
<evidence type="ECO:0000256" key="8">
    <source>
        <dbReference type="SAM" id="SignalP"/>
    </source>
</evidence>
<reference evidence="10 11" key="1">
    <citation type="submission" date="2019-03" db="EMBL/GenBank/DDBJ databases">
        <authorList>
            <person name="Kox A.R. M."/>
        </authorList>
    </citation>
    <scope>NUCLEOTIDE SEQUENCE [LARGE SCALE GENOMIC DNA]</scope>
    <source>
        <strain evidence="10">MTUNDRAET4 annotated genome</strain>
    </source>
</reference>
<feature type="region of interest" description="Disordered" evidence="7">
    <location>
        <begin position="289"/>
        <end position="323"/>
    </location>
</feature>
<dbReference type="InterPro" id="IPR050248">
    <property type="entry name" value="Polysacc_deacetylase_ArnD"/>
</dbReference>
<comment type="similarity">
    <text evidence="2">Belongs to the polysaccharide deacetylase family.</text>
</comment>
<evidence type="ECO:0000256" key="7">
    <source>
        <dbReference type="SAM" id="MobiDB-lite"/>
    </source>
</evidence>
<dbReference type="Proteomes" id="UP000294360">
    <property type="component" value="Chromosome"/>
</dbReference>
<evidence type="ECO:0000256" key="6">
    <source>
        <dbReference type="ARBA" id="ARBA00032976"/>
    </source>
</evidence>
<dbReference type="PANTHER" id="PTHR10587:SF133">
    <property type="entry name" value="CHITIN DEACETYLASE 1-RELATED"/>
    <property type="match status" value="1"/>
</dbReference>
<dbReference type="CDD" id="cd10917">
    <property type="entry name" value="CE4_NodB_like_6s_7s"/>
    <property type="match status" value="1"/>
</dbReference>
<dbReference type="RefSeq" id="WP_244605732.1">
    <property type="nucleotide sequence ID" value="NZ_CP139089.1"/>
</dbReference>
<comment type="function">
    <text evidence="1">Is involved in generating a small heat-stable compound (Nod), an acylated oligomer of N-acetylglucosamine, that stimulates mitosis in various plant protoplasts.</text>
</comment>
<dbReference type="Pfam" id="PF01522">
    <property type="entry name" value="Polysacc_deac_1"/>
    <property type="match status" value="1"/>
</dbReference>
<dbReference type="KEGG" id="mtun:MTUNDRAET4_1462"/>
<dbReference type="GO" id="GO:0016810">
    <property type="term" value="F:hydrolase activity, acting on carbon-nitrogen (but not peptide) bonds"/>
    <property type="evidence" value="ECO:0007669"/>
    <property type="project" value="InterPro"/>
</dbReference>
<evidence type="ECO:0000313" key="11">
    <source>
        <dbReference type="Proteomes" id="UP000294360"/>
    </source>
</evidence>
<gene>
    <name evidence="10" type="ORF">MTUNDRAET4_1462</name>
</gene>
<organism evidence="10 11">
    <name type="scientific">Methylocella tundrae</name>
    <dbReference type="NCBI Taxonomy" id="227605"/>
    <lineage>
        <taxon>Bacteria</taxon>
        <taxon>Pseudomonadati</taxon>
        <taxon>Pseudomonadota</taxon>
        <taxon>Alphaproteobacteria</taxon>
        <taxon>Hyphomicrobiales</taxon>
        <taxon>Beijerinckiaceae</taxon>
        <taxon>Methylocella</taxon>
    </lineage>
</organism>
<name>A0A4U8YZ99_METTU</name>
<dbReference type="GO" id="GO:0005975">
    <property type="term" value="P:carbohydrate metabolic process"/>
    <property type="evidence" value="ECO:0007669"/>
    <property type="project" value="InterPro"/>
</dbReference>
<feature type="domain" description="NodB homology" evidence="9">
    <location>
        <begin position="72"/>
        <end position="259"/>
    </location>
</feature>
<dbReference type="PROSITE" id="PS51677">
    <property type="entry name" value="NODB"/>
    <property type="match status" value="1"/>
</dbReference>
<dbReference type="EMBL" id="LR536450">
    <property type="protein sequence ID" value="VFU08355.1"/>
    <property type="molecule type" value="Genomic_DNA"/>
</dbReference>
<evidence type="ECO:0000256" key="4">
    <source>
        <dbReference type="ARBA" id="ARBA00022723"/>
    </source>
</evidence>
<dbReference type="SUPFAM" id="SSF88713">
    <property type="entry name" value="Glycoside hydrolase/deacetylase"/>
    <property type="match status" value="1"/>
</dbReference>
<dbReference type="GO" id="GO:0046872">
    <property type="term" value="F:metal ion binding"/>
    <property type="evidence" value="ECO:0007669"/>
    <property type="project" value="UniProtKB-KW"/>
</dbReference>
<keyword evidence="4" id="KW-0479">Metal-binding</keyword>
<evidence type="ECO:0000256" key="3">
    <source>
        <dbReference type="ARBA" id="ARBA00020071"/>
    </source>
</evidence>